<feature type="transmembrane region" description="Helical" evidence="5">
    <location>
        <begin position="6"/>
        <end position="22"/>
    </location>
</feature>
<dbReference type="Gene3D" id="1.20.1280.290">
    <property type="match status" value="2"/>
</dbReference>
<keyword evidence="2 5" id="KW-0812">Transmembrane</keyword>
<feature type="transmembrane region" description="Helical" evidence="5">
    <location>
        <begin position="161"/>
        <end position="185"/>
    </location>
</feature>
<dbReference type="OrthoDB" id="407617at2759"/>
<dbReference type="PANTHER" id="PTHR16201:SF37">
    <property type="entry name" value="PQ-LOOP REPEAT-CONTAINING PROTEIN"/>
    <property type="match status" value="1"/>
</dbReference>
<dbReference type="Pfam" id="PF04193">
    <property type="entry name" value="PQ-loop"/>
    <property type="match status" value="2"/>
</dbReference>
<gene>
    <name evidence="6" type="ORF">FA15DRAFT_667752</name>
</gene>
<evidence type="ECO:0000256" key="2">
    <source>
        <dbReference type="ARBA" id="ARBA00022692"/>
    </source>
</evidence>
<keyword evidence="4 5" id="KW-0472">Membrane</keyword>
<name>A0A5C3L0M0_COPMA</name>
<dbReference type="SMART" id="SM00679">
    <property type="entry name" value="CTNS"/>
    <property type="match status" value="2"/>
</dbReference>
<feature type="transmembrane region" description="Helical" evidence="5">
    <location>
        <begin position="131"/>
        <end position="149"/>
    </location>
</feature>
<evidence type="ECO:0000313" key="7">
    <source>
        <dbReference type="Proteomes" id="UP000307440"/>
    </source>
</evidence>
<organism evidence="6 7">
    <name type="scientific">Coprinopsis marcescibilis</name>
    <name type="common">Agaric fungus</name>
    <name type="synonym">Psathyrella marcescibilis</name>
    <dbReference type="NCBI Taxonomy" id="230819"/>
    <lineage>
        <taxon>Eukaryota</taxon>
        <taxon>Fungi</taxon>
        <taxon>Dikarya</taxon>
        <taxon>Basidiomycota</taxon>
        <taxon>Agaricomycotina</taxon>
        <taxon>Agaricomycetes</taxon>
        <taxon>Agaricomycetidae</taxon>
        <taxon>Agaricales</taxon>
        <taxon>Agaricineae</taxon>
        <taxon>Psathyrellaceae</taxon>
        <taxon>Coprinopsis</taxon>
    </lineage>
</organism>
<sequence>MVQPNAIAENVFGILGMACWAAQLIPQIWKSWRSKSTTGLSEWLMLLWGTASVFLGVYIVSQRINIPLMMQPQLFSFLAFVSWGQCQYYGRGRSCKVSALLTVGLLVFFGVLEYLLVFAMDSIENDRSKSIATKFFGILAIVIDASALFPQYWEIYKIKAVIGISLTSITVDILGGVFSNLSLVFREDIDVIAAVQYSSVIFFDSMIVLAAIGFKVKHLMSKRKRAGDASELQEFEALPHLTVLSRLNSRIEDGPPAGSWLVTGVPSVFSYSAPCLQSQSEAGKLTSANIMFSTKVAMKEVDTRSM</sequence>
<evidence type="ECO:0000256" key="3">
    <source>
        <dbReference type="ARBA" id="ARBA00022989"/>
    </source>
</evidence>
<evidence type="ECO:0000256" key="5">
    <source>
        <dbReference type="SAM" id="Phobius"/>
    </source>
</evidence>
<keyword evidence="7" id="KW-1185">Reference proteome</keyword>
<dbReference type="InterPro" id="IPR006603">
    <property type="entry name" value="PQ-loop_rpt"/>
</dbReference>
<feature type="transmembrane region" description="Helical" evidence="5">
    <location>
        <begin position="97"/>
        <end position="119"/>
    </location>
</feature>
<dbReference type="EMBL" id="ML210177">
    <property type="protein sequence ID" value="TFK26255.1"/>
    <property type="molecule type" value="Genomic_DNA"/>
</dbReference>
<dbReference type="PANTHER" id="PTHR16201">
    <property type="entry name" value="SEVEN TRANSMEMBRANE PROTEIN 1-RELATED"/>
    <property type="match status" value="1"/>
</dbReference>
<dbReference type="AlphaFoldDB" id="A0A5C3L0M0"/>
<comment type="subcellular location">
    <subcellularLocation>
        <location evidence="1">Membrane</location>
        <topology evidence="1">Multi-pass membrane protein</topology>
    </subcellularLocation>
</comment>
<reference evidence="6 7" key="1">
    <citation type="journal article" date="2019" name="Nat. Ecol. Evol.">
        <title>Megaphylogeny resolves global patterns of mushroom evolution.</title>
        <authorList>
            <person name="Varga T."/>
            <person name="Krizsan K."/>
            <person name="Foldi C."/>
            <person name="Dima B."/>
            <person name="Sanchez-Garcia M."/>
            <person name="Sanchez-Ramirez S."/>
            <person name="Szollosi G.J."/>
            <person name="Szarkandi J.G."/>
            <person name="Papp V."/>
            <person name="Albert L."/>
            <person name="Andreopoulos W."/>
            <person name="Angelini C."/>
            <person name="Antonin V."/>
            <person name="Barry K.W."/>
            <person name="Bougher N.L."/>
            <person name="Buchanan P."/>
            <person name="Buyck B."/>
            <person name="Bense V."/>
            <person name="Catcheside P."/>
            <person name="Chovatia M."/>
            <person name="Cooper J."/>
            <person name="Damon W."/>
            <person name="Desjardin D."/>
            <person name="Finy P."/>
            <person name="Geml J."/>
            <person name="Haridas S."/>
            <person name="Hughes K."/>
            <person name="Justo A."/>
            <person name="Karasinski D."/>
            <person name="Kautmanova I."/>
            <person name="Kiss B."/>
            <person name="Kocsube S."/>
            <person name="Kotiranta H."/>
            <person name="LaButti K.M."/>
            <person name="Lechner B.E."/>
            <person name="Liimatainen K."/>
            <person name="Lipzen A."/>
            <person name="Lukacs Z."/>
            <person name="Mihaltcheva S."/>
            <person name="Morgado L.N."/>
            <person name="Niskanen T."/>
            <person name="Noordeloos M.E."/>
            <person name="Ohm R.A."/>
            <person name="Ortiz-Santana B."/>
            <person name="Ovrebo C."/>
            <person name="Racz N."/>
            <person name="Riley R."/>
            <person name="Savchenko A."/>
            <person name="Shiryaev A."/>
            <person name="Soop K."/>
            <person name="Spirin V."/>
            <person name="Szebenyi C."/>
            <person name="Tomsovsky M."/>
            <person name="Tulloss R.E."/>
            <person name="Uehling J."/>
            <person name="Grigoriev I.V."/>
            <person name="Vagvolgyi C."/>
            <person name="Papp T."/>
            <person name="Martin F.M."/>
            <person name="Miettinen O."/>
            <person name="Hibbett D.S."/>
            <person name="Nagy L.G."/>
        </authorList>
    </citation>
    <scope>NUCLEOTIDE SEQUENCE [LARGE SCALE GENOMIC DNA]</scope>
    <source>
        <strain evidence="6 7">CBS 121175</strain>
    </source>
</reference>
<proteinExistence type="predicted"/>
<feature type="transmembrane region" description="Helical" evidence="5">
    <location>
        <begin position="43"/>
        <end position="61"/>
    </location>
</feature>
<evidence type="ECO:0000256" key="4">
    <source>
        <dbReference type="ARBA" id="ARBA00023136"/>
    </source>
</evidence>
<accession>A0A5C3L0M0</accession>
<evidence type="ECO:0008006" key="8">
    <source>
        <dbReference type="Google" id="ProtNLM"/>
    </source>
</evidence>
<evidence type="ECO:0000313" key="6">
    <source>
        <dbReference type="EMBL" id="TFK26255.1"/>
    </source>
</evidence>
<evidence type="ECO:0000256" key="1">
    <source>
        <dbReference type="ARBA" id="ARBA00004141"/>
    </source>
</evidence>
<keyword evidence="3 5" id="KW-1133">Transmembrane helix</keyword>
<dbReference type="Proteomes" id="UP000307440">
    <property type="component" value="Unassembled WGS sequence"/>
</dbReference>
<feature type="transmembrane region" description="Helical" evidence="5">
    <location>
        <begin position="191"/>
        <end position="214"/>
    </location>
</feature>
<protein>
    <recommendedName>
        <fullName evidence="8">PQ-loop-domain-containing protein</fullName>
    </recommendedName>
</protein>
<dbReference type="GO" id="GO:0016020">
    <property type="term" value="C:membrane"/>
    <property type="evidence" value="ECO:0007669"/>
    <property type="project" value="UniProtKB-SubCell"/>
</dbReference>
<dbReference type="InterPro" id="IPR051415">
    <property type="entry name" value="LAAT-1"/>
</dbReference>